<proteinExistence type="predicted"/>
<protein>
    <submittedName>
        <fullName evidence="1">Uncharacterized protein</fullName>
    </submittedName>
</protein>
<accession>A0A2I5KQY3</accession>
<sequence>MCLKDTRKFIFLTLHLARVQFLSKDTEPVKRKVKIGGKSEICDFEDAPPSRQLVLSQVENRRKHRCLRRRSLFSMFEHEEASLFSHSV</sequence>
<name>A0A2I5KQY3_STRSU</name>
<organism evidence="1 2">
    <name type="scientific">Streptococcus suis</name>
    <dbReference type="NCBI Taxonomy" id="1307"/>
    <lineage>
        <taxon>Bacteria</taxon>
        <taxon>Bacillati</taxon>
        <taxon>Bacillota</taxon>
        <taxon>Bacilli</taxon>
        <taxon>Lactobacillales</taxon>
        <taxon>Streptococcaceae</taxon>
        <taxon>Streptococcus</taxon>
    </lineage>
</organism>
<dbReference type="Proteomes" id="UP000231863">
    <property type="component" value="Chromosome"/>
</dbReference>
<gene>
    <name evidence="1" type="ORF">CWI26_09905</name>
</gene>
<dbReference type="EMBL" id="CP025043">
    <property type="protein sequence ID" value="AUA19768.1"/>
    <property type="molecule type" value="Genomic_DNA"/>
</dbReference>
<reference evidence="1 2" key="1">
    <citation type="submission" date="2017-11" db="EMBL/GenBank/DDBJ databases">
        <title>Genome analysis of Streptococcus suis serotype chz stain ah681.</title>
        <authorList>
            <person name="Pan Z."/>
            <person name="Zhang Y."/>
            <person name="Ma J."/>
            <person name="Lu P."/>
            <person name="Zhu Y."/>
            <person name="Zhong X."/>
            <person name="Dong W."/>
            <person name="Lu C."/>
            <person name="Yao H."/>
        </authorList>
    </citation>
    <scope>NUCLEOTIDE SEQUENCE [LARGE SCALE GENOMIC DNA]</scope>
    <source>
        <strain evidence="1 2">AH681</strain>
    </source>
</reference>
<evidence type="ECO:0000313" key="1">
    <source>
        <dbReference type="EMBL" id="AUA19768.1"/>
    </source>
</evidence>
<dbReference type="AlphaFoldDB" id="A0A2I5KQY3"/>
<evidence type="ECO:0000313" key="2">
    <source>
        <dbReference type="Proteomes" id="UP000231863"/>
    </source>
</evidence>